<dbReference type="InterPro" id="IPR037066">
    <property type="entry name" value="Plug_dom_sf"/>
</dbReference>
<name>A0A4V2MJ92_9SPHI</name>
<dbReference type="RefSeq" id="WP_131551304.1">
    <property type="nucleotide sequence ID" value="NZ_SJSK01000001.1"/>
</dbReference>
<protein>
    <recommendedName>
        <fullName evidence="3">TonB-dependent outer membrane receptor, SusC/RagA subfamily, signature region</fullName>
    </recommendedName>
</protein>
<evidence type="ECO:0000313" key="2">
    <source>
        <dbReference type="Proteomes" id="UP000292884"/>
    </source>
</evidence>
<dbReference type="SUPFAM" id="SSF56935">
    <property type="entry name" value="Porins"/>
    <property type="match status" value="1"/>
</dbReference>
<keyword evidence="2" id="KW-1185">Reference proteome</keyword>
<organism evidence="1 2">
    <name type="scientific">Pedobacter frigiditerrae</name>
    <dbReference type="NCBI Taxonomy" id="2530452"/>
    <lineage>
        <taxon>Bacteria</taxon>
        <taxon>Pseudomonadati</taxon>
        <taxon>Bacteroidota</taxon>
        <taxon>Sphingobacteriia</taxon>
        <taxon>Sphingobacteriales</taxon>
        <taxon>Sphingobacteriaceae</taxon>
        <taxon>Pedobacter</taxon>
    </lineage>
</organism>
<dbReference type="Gene3D" id="2.170.130.10">
    <property type="entry name" value="TonB-dependent receptor, plug domain"/>
    <property type="match status" value="1"/>
</dbReference>
<comment type="caution">
    <text evidence="1">The sequence shown here is derived from an EMBL/GenBank/DDBJ whole genome shotgun (WGS) entry which is preliminary data.</text>
</comment>
<dbReference type="EMBL" id="SJSK01000001">
    <property type="protein sequence ID" value="TCC93436.1"/>
    <property type="molecule type" value="Genomic_DNA"/>
</dbReference>
<gene>
    <name evidence="1" type="ORF">EZ428_01295</name>
</gene>
<proteinExistence type="predicted"/>
<dbReference type="OrthoDB" id="1040521at2"/>
<reference evidence="1 2" key="1">
    <citation type="submission" date="2019-02" db="EMBL/GenBank/DDBJ databases">
        <title>Pedobacter sp. RP-1-13 sp. nov., isolated from Arctic soil.</title>
        <authorList>
            <person name="Dahal R.H."/>
        </authorList>
    </citation>
    <scope>NUCLEOTIDE SEQUENCE [LARGE SCALE GENOMIC DNA]</scope>
    <source>
        <strain evidence="1 2">RP-1-13</strain>
    </source>
</reference>
<dbReference type="Proteomes" id="UP000292884">
    <property type="component" value="Unassembled WGS sequence"/>
</dbReference>
<sequence length="239" mass="26791">MKRIIYLLLFILVGSFQKAYTQENKTAKTSDLEKFYKFLGENIKYPEKARLVDAQGNSLILLTISDGTLKKFTVTNANPELGFDEEVTQKLFAYKDFSKLQSGNYALVTSYRIADSKSPVKNENYLIPKGYSELKLVIMGFGMNKVGAIDTAQANPKSKNGFKVNFTRGSLQNSEGKHPLVILNDDVIEYDFMKNIDPNSIQSVSVLKDAASILKYGEEGRNGVIIILTKDYTPKKTVK</sequence>
<evidence type="ECO:0008006" key="3">
    <source>
        <dbReference type="Google" id="ProtNLM"/>
    </source>
</evidence>
<accession>A0A4V2MJ92</accession>
<evidence type="ECO:0000313" key="1">
    <source>
        <dbReference type="EMBL" id="TCC93436.1"/>
    </source>
</evidence>
<dbReference type="AlphaFoldDB" id="A0A4V2MJ92"/>